<dbReference type="InterPro" id="IPR025799">
    <property type="entry name" value="Arg_MeTrfase"/>
</dbReference>
<keyword evidence="2 5" id="KW-0808">Transferase</keyword>
<dbReference type="Proteomes" id="UP000244912">
    <property type="component" value="Unassembled WGS sequence"/>
</dbReference>
<dbReference type="PANTHER" id="PTHR11006">
    <property type="entry name" value="PROTEIN ARGININE N-METHYLTRANSFERASE"/>
    <property type="match status" value="1"/>
</dbReference>
<accession>A0A2R8BR71</accession>
<dbReference type="SUPFAM" id="SSF53335">
    <property type="entry name" value="S-adenosyl-L-methionine-dependent methyltransferases"/>
    <property type="match status" value="1"/>
</dbReference>
<evidence type="ECO:0000256" key="1">
    <source>
        <dbReference type="ARBA" id="ARBA00022603"/>
    </source>
</evidence>
<sequence length="415" mass="45524">MAKDFALSFPEDDEARREFEYQSTQEADRLVQLAKLTPLTDGGLRTLQLLSEALVKVPHHHEARILRDRLYQMFVPRWHFPMLGDKLRNRAYSAAIASKVKPGDVVLDIGCGAGLTAMLAARAGAKHVYTCEQQPLIAQAASRVIEENGLADRITVIPKMSHDLVVGVDLPEPVDVVISEIVDTMLLGEGALATLSHAMRDLAKPDARAIPERGKLMAQVVESDPLMDLWRPRAAEGFDLSAFHHFATVAQITPNDYAACELAPLGPAEELFEFDFTKPDLTPGHAIRHLGCTAAGTIHAVSVYFQMDLAPGIELTNDLTSDGHWGRTAFLLDQPVPVGQGDTLTITAQHDTSQLSLTADELAEWQYDPHHRIVSHVWDNGDLLAMDCDDELQVACKPHGAEAIRDSAKSAELQM</sequence>
<feature type="domain" description="Protein arginine N-methyltransferase" evidence="4">
    <location>
        <begin position="213"/>
        <end position="354"/>
    </location>
</feature>
<evidence type="ECO:0000259" key="4">
    <source>
        <dbReference type="Pfam" id="PF22528"/>
    </source>
</evidence>
<dbReference type="Gene3D" id="2.70.160.11">
    <property type="entry name" value="Hnrnp arginine n-methyltransferase1"/>
    <property type="match status" value="1"/>
</dbReference>
<gene>
    <name evidence="5" type="primary">prmA_1</name>
    <name evidence="5" type="ORF">PAA8504_00469</name>
</gene>
<dbReference type="GO" id="GO:0016274">
    <property type="term" value="F:protein-arginine N-methyltransferase activity"/>
    <property type="evidence" value="ECO:0007669"/>
    <property type="project" value="InterPro"/>
</dbReference>
<dbReference type="GO" id="GO:0032259">
    <property type="term" value="P:methylation"/>
    <property type="evidence" value="ECO:0007669"/>
    <property type="project" value="UniProtKB-KW"/>
</dbReference>
<dbReference type="Pfam" id="PF22528">
    <property type="entry name" value="PRMT_C"/>
    <property type="match status" value="1"/>
</dbReference>
<dbReference type="InterPro" id="IPR055135">
    <property type="entry name" value="PRMT_dom"/>
</dbReference>
<dbReference type="GO" id="GO:0042054">
    <property type="term" value="F:histone methyltransferase activity"/>
    <property type="evidence" value="ECO:0007669"/>
    <property type="project" value="TreeGrafter"/>
</dbReference>
<dbReference type="InterPro" id="IPR029063">
    <property type="entry name" value="SAM-dependent_MTases_sf"/>
</dbReference>
<keyword evidence="6" id="KW-1185">Reference proteome</keyword>
<keyword evidence="3" id="KW-0949">S-adenosyl-L-methionine</keyword>
<proteinExistence type="predicted"/>
<protein>
    <submittedName>
        <fullName evidence="5">Ribosomal protein L11 methyltransferase</fullName>
        <ecNumber evidence="5">2.1.1.-</ecNumber>
    </submittedName>
</protein>
<dbReference type="RefSeq" id="WP_108892529.1">
    <property type="nucleotide sequence ID" value="NZ_ONZF01000001.1"/>
</dbReference>
<keyword evidence="5" id="KW-0687">Ribonucleoprotein</keyword>
<evidence type="ECO:0000313" key="5">
    <source>
        <dbReference type="EMBL" id="SPJ22674.1"/>
    </source>
</evidence>
<keyword evidence="1 5" id="KW-0489">Methyltransferase</keyword>
<dbReference type="AlphaFoldDB" id="A0A2R8BR71"/>
<dbReference type="GO" id="GO:0005840">
    <property type="term" value="C:ribosome"/>
    <property type="evidence" value="ECO:0007669"/>
    <property type="project" value="UniProtKB-KW"/>
</dbReference>
<evidence type="ECO:0000313" key="6">
    <source>
        <dbReference type="Proteomes" id="UP000244912"/>
    </source>
</evidence>
<name>A0A2R8BR71_9RHOB</name>
<organism evidence="5 6">
    <name type="scientific">Palleronia abyssalis</name>
    <dbReference type="NCBI Taxonomy" id="1501240"/>
    <lineage>
        <taxon>Bacteria</taxon>
        <taxon>Pseudomonadati</taxon>
        <taxon>Pseudomonadota</taxon>
        <taxon>Alphaproteobacteria</taxon>
        <taxon>Rhodobacterales</taxon>
        <taxon>Roseobacteraceae</taxon>
        <taxon>Palleronia</taxon>
    </lineage>
</organism>
<dbReference type="CDD" id="cd02440">
    <property type="entry name" value="AdoMet_MTases"/>
    <property type="match status" value="1"/>
</dbReference>
<keyword evidence="5" id="KW-0689">Ribosomal protein</keyword>
<evidence type="ECO:0000256" key="2">
    <source>
        <dbReference type="ARBA" id="ARBA00022679"/>
    </source>
</evidence>
<dbReference type="EC" id="2.1.1.-" evidence="5"/>
<dbReference type="PANTHER" id="PTHR11006:SF4">
    <property type="entry name" value="PROTEIN ARGININE N-METHYLTRANSFERASE 7"/>
    <property type="match status" value="1"/>
</dbReference>
<dbReference type="PROSITE" id="PS51678">
    <property type="entry name" value="SAM_MT_PRMT"/>
    <property type="match status" value="1"/>
</dbReference>
<dbReference type="OrthoDB" id="5383291at2"/>
<dbReference type="EMBL" id="ONZF01000001">
    <property type="protein sequence ID" value="SPJ22674.1"/>
    <property type="molecule type" value="Genomic_DNA"/>
</dbReference>
<reference evidence="5 6" key="1">
    <citation type="submission" date="2018-03" db="EMBL/GenBank/DDBJ databases">
        <authorList>
            <person name="Keele B.F."/>
        </authorList>
    </citation>
    <scope>NUCLEOTIDE SEQUENCE [LARGE SCALE GENOMIC DNA]</scope>
    <source>
        <strain evidence="5 6">CECT 8504</strain>
    </source>
</reference>
<evidence type="ECO:0000256" key="3">
    <source>
        <dbReference type="ARBA" id="ARBA00022691"/>
    </source>
</evidence>
<dbReference type="Pfam" id="PF06325">
    <property type="entry name" value="PrmA"/>
    <property type="match status" value="1"/>
</dbReference>
<dbReference type="Gene3D" id="3.40.50.150">
    <property type="entry name" value="Vaccinia Virus protein VP39"/>
    <property type="match status" value="1"/>
</dbReference>